<evidence type="ECO:0000313" key="2">
    <source>
        <dbReference type="Proteomes" id="UP001595908"/>
    </source>
</evidence>
<name>A0ABV9VE03_STRAZ</name>
<dbReference type="Proteomes" id="UP001595908">
    <property type="component" value="Unassembled WGS sequence"/>
</dbReference>
<comment type="caution">
    <text evidence="1">The sequence shown here is derived from an EMBL/GenBank/DDBJ whole genome shotgun (WGS) entry which is preliminary data.</text>
</comment>
<reference evidence="2" key="1">
    <citation type="journal article" date="2019" name="Int. J. Syst. Evol. Microbiol.">
        <title>The Global Catalogue of Microorganisms (GCM) 10K type strain sequencing project: providing services to taxonomists for standard genome sequencing and annotation.</title>
        <authorList>
            <consortium name="The Broad Institute Genomics Platform"/>
            <consortium name="The Broad Institute Genome Sequencing Center for Infectious Disease"/>
            <person name="Wu L."/>
            <person name="Ma J."/>
        </authorList>
    </citation>
    <scope>NUCLEOTIDE SEQUENCE [LARGE SCALE GENOMIC DNA]</scope>
    <source>
        <strain evidence="2">ICMP 257</strain>
    </source>
</reference>
<accession>A0ABV9VE03</accession>
<dbReference type="EMBL" id="JBHSJE010000008">
    <property type="protein sequence ID" value="MFC4981858.1"/>
    <property type="molecule type" value="Genomic_DNA"/>
</dbReference>
<keyword evidence="2" id="KW-1185">Reference proteome</keyword>
<proteinExistence type="predicted"/>
<dbReference type="InterPro" id="IPR012337">
    <property type="entry name" value="RNaseH-like_sf"/>
</dbReference>
<organism evidence="1 2">
    <name type="scientific">Streptomyces atroolivaceus</name>
    <dbReference type="NCBI Taxonomy" id="66869"/>
    <lineage>
        <taxon>Bacteria</taxon>
        <taxon>Bacillati</taxon>
        <taxon>Actinomycetota</taxon>
        <taxon>Actinomycetes</taxon>
        <taxon>Kitasatosporales</taxon>
        <taxon>Streptomycetaceae</taxon>
        <taxon>Streptomyces</taxon>
    </lineage>
</organism>
<evidence type="ECO:0000313" key="1">
    <source>
        <dbReference type="EMBL" id="MFC4981858.1"/>
    </source>
</evidence>
<sequence length="101" mass="10935">MGRLWIGHAQRGQHPRKQVSLIGRDFTAAAPGRNLVSVLTDIPTDEDWLYLATWQDLATREIVGCLMASPHRASPVVDALTMAPAAEASSPAASRARTVKM</sequence>
<protein>
    <recommendedName>
        <fullName evidence="3">ABM domain-containing protein</fullName>
    </recommendedName>
</protein>
<evidence type="ECO:0008006" key="3">
    <source>
        <dbReference type="Google" id="ProtNLM"/>
    </source>
</evidence>
<dbReference type="GeneID" id="43426524"/>
<gene>
    <name evidence="1" type="ORF">ACFPL4_26515</name>
</gene>
<dbReference type="RefSeq" id="WP_157841676.1">
    <property type="nucleotide sequence ID" value="NZ_JBHSJE010000008.1"/>
</dbReference>
<dbReference type="SUPFAM" id="SSF53098">
    <property type="entry name" value="Ribonuclease H-like"/>
    <property type="match status" value="1"/>
</dbReference>